<dbReference type="InterPro" id="IPR006379">
    <property type="entry name" value="HAD-SF_hydro_IIB"/>
</dbReference>
<keyword evidence="1" id="KW-0378">Hydrolase</keyword>
<dbReference type="InterPro" id="IPR036412">
    <property type="entry name" value="HAD-like_sf"/>
</dbReference>
<dbReference type="InterPro" id="IPR023214">
    <property type="entry name" value="HAD_sf"/>
</dbReference>
<dbReference type="SUPFAM" id="SSF56784">
    <property type="entry name" value="HAD-like"/>
    <property type="match status" value="1"/>
</dbReference>
<dbReference type="EMBL" id="JBHTOA010000030">
    <property type="protein sequence ID" value="MFD1399113.1"/>
    <property type="molecule type" value="Genomic_DNA"/>
</dbReference>
<name>A0ABW4BHT9_9LACO</name>
<dbReference type="GO" id="GO:0016787">
    <property type="term" value="F:hydrolase activity"/>
    <property type="evidence" value="ECO:0007669"/>
    <property type="project" value="UniProtKB-KW"/>
</dbReference>
<keyword evidence="2" id="KW-1185">Reference proteome</keyword>
<evidence type="ECO:0000313" key="1">
    <source>
        <dbReference type="EMBL" id="MFD1399113.1"/>
    </source>
</evidence>
<dbReference type="PANTHER" id="PTHR10000:SF8">
    <property type="entry name" value="HAD SUPERFAMILY HYDROLASE-LIKE, TYPE 3"/>
    <property type="match status" value="1"/>
</dbReference>
<protein>
    <submittedName>
        <fullName evidence="1">HAD family hydrolase</fullName>
        <ecNumber evidence="1">3.1.3.-</ecNumber>
    </submittedName>
</protein>
<sequence>MTPSFKLICTDLDRTFLNAQGQPSPQNANAIRQAVAAGYAFVVASGRRLASIAALYQALGVRGDKIFFNGACIADADNQVIAGTALTPAQLTTLMAIGQQFGLNLSLSALEAGFEYVPPTATWVPGYLNVLPHDLTALTTAVQTTTIYKLSFSGERPALEAAAAAVRAQTAVTCSWTDTHFLEMTAPGVNKLTGLQHLCALRGIAMTATVAFGDYENDAALLHGAGLGVAMSNALPMVQAAANQVVDNRAFDGVAQVVRTLL</sequence>
<dbReference type="EC" id="3.1.3.-" evidence="1"/>
<dbReference type="NCBIfam" id="TIGR01484">
    <property type="entry name" value="HAD-SF-IIB"/>
    <property type="match status" value="1"/>
</dbReference>
<reference evidence="2" key="1">
    <citation type="journal article" date="2019" name="Int. J. Syst. Evol. Microbiol.">
        <title>The Global Catalogue of Microorganisms (GCM) 10K type strain sequencing project: providing services to taxonomists for standard genome sequencing and annotation.</title>
        <authorList>
            <consortium name="The Broad Institute Genomics Platform"/>
            <consortium name="The Broad Institute Genome Sequencing Center for Infectious Disease"/>
            <person name="Wu L."/>
            <person name="Ma J."/>
        </authorList>
    </citation>
    <scope>NUCLEOTIDE SEQUENCE [LARGE SCALE GENOMIC DNA]</scope>
    <source>
        <strain evidence="2">CCM 9110</strain>
    </source>
</reference>
<proteinExistence type="predicted"/>
<dbReference type="RefSeq" id="WP_204118287.1">
    <property type="nucleotide sequence ID" value="NZ_BOLV01000003.1"/>
</dbReference>
<dbReference type="PANTHER" id="PTHR10000">
    <property type="entry name" value="PHOSPHOSERINE PHOSPHATASE"/>
    <property type="match status" value="1"/>
</dbReference>
<dbReference type="Gene3D" id="3.30.1240.10">
    <property type="match status" value="1"/>
</dbReference>
<organism evidence="1 2">
    <name type="scientific">Lacticaseibacillus suilingensis</name>
    <dbReference type="NCBI Taxonomy" id="2799577"/>
    <lineage>
        <taxon>Bacteria</taxon>
        <taxon>Bacillati</taxon>
        <taxon>Bacillota</taxon>
        <taxon>Bacilli</taxon>
        <taxon>Lactobacillales</taxon>
        <taxon>Lactobacillaceae</taxon>
        <taxon>Lacticaseibacillus</taxon>
    </lineage>
</organism>
<evidence type="ECO:0000313" key="2">
    <source>
        <dbReference type="Proteomes" id="UP001597199"/>
    </source>
</evidence>
<dbReference type="Proteomes" id="UP001597199">
    <property type="component" value="Unassembled WGS sequence"/>
</dbReference>
<comment type="caution">
    <text evidence="1">The sequence shown here is derived from an EMBL/GenBank/DDBJ whole genome shotgun (WGS) entry which is preliminary data.</text>
</comment>
<accession>A0ABW4BHT9</accession>
<dbReference type="Pfam" id="PF08282">
    <property type="entry name" value="Hydrolase_3"/>
    <property type="match status" value="1"/>
</dbReference>
<dbReference type="Gene3D" id="3.40.50.1000">
    <property type="entry name" value="HAD superfamily/HAD-like"/>
    <property type="match status" value="1"/>
</dbReference>
<gene>
    <name evidence="1" type="ORF">ACFQ41_07305</name>
</gene>